<dbReference type="InParanoid" id="A0A0P0WCD4"/>
<reference evidence="2 3" key="3">
    <citation type="journal article" date="2013" name="Rice">
        <title>Improvement of the Oryza sativa Nipponbare reference genome using next generation sequence and optical map data.</title>
        <authorList>
            <person name="Kawahara Y."/>
            <person name="de la Bastide M."/>
            <person name="Hamilton J.P."/>
            <person name="Kanamori H."/>
            <person name="McCombie W.R."/>
            <person name="Ouyang S."/>
            <person name="Schwartz D.C."/>
            <person name="Tanaka T."/>
            <person name="Wu J."/>
            <person name="Zhou S."/>
            <person name="Childs K.L."/>
            <person name="Davidson R.M."/>
            <person name="Lin H."/>
            <person name="Quesada-Ocampo L."/>
            <person name="Vaillancourt B."/>
            <person name="Sakai H."/>
            <person name="Lee S.S."/>
            <person name="Kim J."/>
            <person name="Numa H."/>
            <person name="Itoh T."/>
            <person name="Buell C.R."/>
            <person name="Matsumoto T."/>
        </authorList>
    </citation>
    <scope>NUCLEOTIDE SEQUENCE [LARGE SCALE GENOMIC DNA]</scope>
    <source>
        <strain evidence="3">cv. Nipponbare</strain>
    </source>
</reference>
<dbReference type="EMBL" id="AP014960">
    <property type="protein sequence ID" value="BAS89915.1"/>
    <property type="molecule type" value="Genomic_DNA"/>
</dbReference>
<reference evidence="3" key="1">
    <citation type="journal article" date="2005" name="Nature">
        <title>The map-based sequence of the rice genome.</title>
        <authorList>
            <consortium name="International rice genome sequencing project (IRGSP)"/>
            <person name="Matsumoto T."/>
            <person name="Wu J."/>
            <person name="Kanamori H."/>
            <person name="Katayose Y."/>
            <person name="Fujisawa M."/>
            <person name="Namiki N."/>
            <person name="Mizuno H."/>
            <person name="Yamamoto K."/>
            <person name="Antonio B.A."/>
            <person name="Baba T."/>
            <person name="Sakata K."/>
            <person name="Nagamura Y."/>
            <person name="Aoki H."/>
            <person name="Arikawa K."/>
            <person name="Arita K."/>
            <person name="Bito T."/>
            <person name="Chiden Y."/>
            <person name="Fujitsuka N."/>
            <person name="Fukunaka R."/>
            <person name="Hamada M."/>
            <person name="Harada C."/>
            <person name="Hayashi A."/>
            <person name="Hijishita S."/>
            <person name="Honda M."/>
            <person name="Hosokawa S."/>
            <person name="Ichikawa Y."/>
            <person name="Idonuma A."/>
            <person name="Iijima M."/>
            <person name="Ikeda M."/>
            <person name="Ikeno M."/>
            <person name="Ito K."/>
            <person name="Ito S."/>
            <person name="Ito T."/>
            <person name="Ito Y."/>
            <person name="Ito Y."/>
            <person name="Iwabuchi A."/>
            <person name="Kamiya K."/>
            <person name="Karasawa W."/>
            <person name="Kurita K."/>
            <person name="Katagiri S."/>
            <person name="Kikuta A."/>
            <person name="Kobayashi H."/>
            <person name="Kobayashi N."/>
            <person name="Machita K."/>
            <person name="Maehara T."/>
            <person name="Masukawa M."/>
            <person name="Mizubayashi T."/>
            <person name="Mukai Y."/>
            <person name="Nagasaki H."/>
            <person name="Nagata Y."/>
            <person name="Naito S."/>
            <person name="Nakashima M."/>
            <person name="Nakama Y."/>
            <person name="Nakamichi Y."/>
            <person name="Nakamura M."/>
            <person name="Meguro A."/>
            <person name="Negishi M."/>
            <person name="Ohta I."/>
            <person name="Ohta T."/>
            <person name="Okamoto M."/>
            <person name="Ono N."/>
            <person name="Saji S."/>
            <person name="Sakaguchi M."/>
            <person name="Sakai K."/>
            <person name="Shibata M."/>
            <person name="Shimokawa T."/>
            <person name="Song J."/>
            <person name="Takazaki Y."/>
            <person name="Terasawa K."/>
            <person name="Tsugane M."/>
            <person name="Tsuji K."/>
            <person name="Ueda S."/>
            <person name="Waki K."/>
            <person name="Yamagata H."/>
            <person name="Yamamoto M."/>
            <person name="Yamamoto S."/>
            <person name="Yamane H."/>
            <person name="Yoshiki S."/>
            <person name="Yoshihara R."/>
            <person name="Yukawa K."/>
            <person name="Zhong H."/>
            <person name="Yano M."/>
            <person name="Yuan Q."/>
            <person name="Ouyang S."/>
            <person name="Liu J."/>
            <person name="Jones K.M."/>
            <person name="Gansberger K."/>
            <person name="Moffat K."/>
            <person name="Hill J."/>
            <person name="Bera J."/>
            <person name="Fadrosh D."/>
            <person name="Jin S."/>
            <person name="Johri S."/>
            <person name="Kim M."/>
            <person name="Overton L."/>
            <person name="Reardon M."/>
            <person name="Tsitrin T."/>
            <person name="Vuong H."/>
            <person name="Weaver B."/>
            <person name="Ciecko A."/>
            <person name="Tallon L."/>
            <person name="Jackson J."/>
            <person name="Pai G."/>
            <person name="Aken S.V."/>
            <person name="Utterback T."/>
            <person name="Reidmuller S."/>
            <person name="Feldblyum T."/>
            <person name="Hsiao J."/>
            <person name="Zismann V."/>
            <person name="Iobst S."/>
            <person name="de Vazeille A.R."/>
            <person name="Buell C.R."/>
            <person name="Ying K."/>
            <person name="Li Y."/>
            <person name="Lu T."/>
            <person name="Huang Y."/>
            <person name="Zhao Q."/>
            <person name="Feng Q."/>
            <person name="Zhang L."/>
            <person name="Zhu J."/>
            <person name="Weng Q."/>
            <person name="Mu J."/>
            <person name="Lu Y."/>
            <person name="Fan D."/>
            <person name="Liu Y."/>
            <person name="Guan J."/>
            <person name="Zhang Y."/>
            <person name="Yu S."/>
            <person name="Liu X."/>
            <person name="Zhang Y."/>
            <person name="Hong G."/>
            <person name="Han B."/>
            <person name="Choisne N."/>
            <person name="Demange N."/>
            <person name="Orjeda G."/>
            <person name="Samain S."/>
            <person name="Cattolico L."/>
            <person name="Pelletier E."/>
            <person name="Couloux A."/>
            <person name="Segurens B."/>
            <person name="Wincker P."/>
            <person name="D'Hont A."/>
            <person name="Scarpelli C."/>
            <person name="Weissenbach J."/>
            <person name="Salanoubat M."/>
            <person name="Quetier F."/>
            <person name="Yu Y."/>
            <person name="Kim H.R."/>
            <person name="Rambo T."/>
            <person name="Currie J."/>
            <person name="Collura K."/>
            <person name="Luo M."/>
            <person name="Yang T."/>
            <person name="Ammiraju J.S.S."/>
            <person name="Engler F."/>
            <person name="Soderlund C."/>
            <person name="Wing R.A."/>
            <person name="Palmer L.E."/>
            <person name="de la Bastide M."/>
            <person name="Spiegel L."/>
            <person name="Nascimento L."/>
            <person name="Zutavern T."/>
            <person name="O'Shaughnessy A."/>
            <person name="Dike S."/>
            <person name="Dedhia N."/>
            <person name="Preston R."/>
            <person name="Balija V."/>
            <person name="McCombie W.R."/>
            <person name="Chow T."/>
            <person name="Chen H."/>
            <person name="Chung M."/>
            <person name="Chen C."/>
            <person name="Shaw J."/>
            <person name="Wu H."/>
            <person name="Hsiao K."/>
            <person name="Chao Y."/>
            <person name="Chu M."/>
            <person name="Cheng C."/>
            <person name="Hour A."/>
            <person name="Lee P."/>
            <person name="Lin S."/>
            <person name="Lin Y."/>
            <person name="Liou J."/>
            <person name="Liu S."/>
            <person name="Hsing Y."/>
            <person name="Raghuvanshi S."/>
            <person name="Mohanty A."/>
            <person name="Bharti A.K."/>
            <person name="Gaur A."/>
            <person name="Gupta V."/>
            <person name="Kumar D."/>
            <person name="Ravi V."/>
            <person name="Vij S."/>
            <person name="Kapur A."/>
            <person name="Khurana P."/>
            <person name="Khurana P."/>
            <person name="Khurana J.P."/>
            <person name="Tyagi A.K."/>
            <person name="Gaikwad K."/>
            <person name="Singh A."/>
            <person name="Dalal V."/>
            <person name="Srivastava S."/>
            <person name="Dixit A."/>
            <person name="Pal A.K."/>
            <person name="Ghazi I.A."/>
            <person name="Yadav M."/>
            <person name="Pandit A."/>
            <person name="Bhargava A."/>
            <person name="Sureshbabu K."/>
            <person name="Batra K."/>
            <person name="Sharma T.R."/>
            <person name="Mohapatra T."/>
            <person name="Singh N.K."/>
            <person name="Messing J."/>
            <person name="Nelson A.B."/>
            <person name="Fuks G."/>
            <person name="Kavchok S."/>
            <person name="Keizer G."/>
            <person name="Linton E."/>
            <person name="Llaca V."/>
            <person name="Song R."/>
            <person name="Tanyolac B."/>
            <person name="Young S."/>
            <person name="Ho-Il K."/>
            <person name="Hahn J.H."/>
            <person name="Sangsakoo G."/>
            <person name="Vanavichit A."/>
            <person name="de Mattos Luiz.A.T."/>
            <person name="Zimmer P.D."/>
            <person name="Malone G."/>
            <person name="Dellagostin O."/>
            <person name="de Oliveira A.C."/>
            <person name="Bevan M."/>
            <person name="Bancroft I."/>
            <person name="Minx P."/>
            <person name="Cordum H."/>
            <person name="Wilson R."/>
            <person name="Cheng Z."/>
            <person name="Jin W."/>
            <person name="Jiang J."/>
            <person name="Leong S.A."/>
            <person name="Iwama H."/>
            <person name="Gojobori T."/>
            <person name="Itoh T."/>
            <person name="Niimura Y."/>
            <person name="Fujii Y."/>
            <person name="Habara T."/>
            <person name="Sakai H."/>
            <person name="Sato Y."/>
            <person name="Wilson G."/>
            <person name="Kumar K."/>
            <person name="McCouch S."/>
            <person name="Juretic N."/>
            <person name="Hoen D."/>
            <person name="Wright S."/>
            <person name="Bruskiewich R."/>
            <person name="Bureau T."/>
            <person name="Miyao A."/>
            <person name="Hirochika H."/>
            <person name="Nishikawa T."/>
            <person name="Kadowaki K."/>
            <person name="Sugiura M."/>
            <person name="Burr B."/>
            <person name="Sasaki T."/>
        </authorList>
    </citation>
    <scope>NUCLEOTIDE SEQUENCE [LARGE SCALE GENOMIC DNA]</scope>
    <source>
        <strain evidence="3">cv. Nipponbare</strain>
    </source>
</reference>
<feature type="region of interest" description="Disordered" evidence="1">
    <location>
        <begin position="122"/>
        <end position="173"/>
    </location>
</feature>
<dbReference type="Proteomes" id="UP000059680">
    <property type="component" value="Chromosome 4"/>
</dbReference>
<feature type="compositionally biased region" description="Low complexity" evidence="1">
    <location>
        <begin position="75"/>
        <end position="93"/>
    </location>
</feature>
<evidence type="ECO:0000313" key="2">
    <source>
        <dbReference type="EMBL" id="BAS89915.1"/>
    </source>
</evidence>
<reference evidence="2 3" key="2">
    <citation type="journal article" date="2013" name="Plant Cell Physiol.">
        <title>Rice Annotation Project Database (RAP-DB): an integrative and interactive database for rice genomics.</title>
        <authorList>
            <person name="Sakai H."/>
            <person name="Lee S.S."/>
            <person name="Tanaka T."/>
            <person name="Numa H."/>
            <person name="Kim J."/>
            <person name="Kawahara Y."/>
            <person name="Wakimoto H."/>
            <person name="Yang C.C."/>
            <person name="Iwamoto M."/>
            <person name="Abe T."/>
            <person name="Yamada Y."/>
            <person name="Muto A."/>
            <person name="Inokuchi H."/>
            <person name="Ikemura T."/>
            <person name="Matsumoto T."/>
            <person name="Sasaki T."/>
            <person name="Itoh T."/>
        </authorList>
    </citation>
    <scope>NUCLEOTIDE SEQUENCE [LARGE SCALE GENOMIC DNA]</scope>
    <source>
        <strain evidence="3">cv. Nipponbare</strain>
    </source>
</reference>
<gene>
    <name evidence="2" type="ordered locus">Os04g0498750</name>
    <name evidence="2" type="ORF">OSNPB_040498750</name>
</gene>
<feature type="compositionally biased region" description="Low complexity" evidence="1">
    <location>
        <begin position="132"/>
        <end position="173"/>
    </location>
</feature>
<dbReference type="AlphaFoldDB" id="A0A0P0WCD4"/>
<accession>A0A0P0WCD4</accession>
<protein>
    <submittedName>
        <fullName evidence="2">Os04g0498750 protein</fullName>
    </submittedName>
</protein>
<sequence length="242" mass="24993">MRNINHLIVISNGQSRTEIAIAVDRHRADSFSAPLAIAADSSSANLTPRRLFLRPLAPAGAGAAAHRNRRRRAPPRAVDSAPDPPAADSYSSPPSTPTPPATRHRRRPPPIIICAIVDSFPSTHSPAPPSSPSASTPSSMSPAAPDAIVDSPSAHSPALPSSASASALSSTAPATPDCHRRRVFLLPISLSSTSLPLLFPISLPSTSRCLASLPATAASLLPITVQPLESAAACVKVIQPIL</sequence>
<keyword evidence="3" id="KW-1185">Reference proteome</keyword>
<evidence type="ECO:0000313" key="3">
    <source>
        <dbReference type="Proteomes" id="UP000059680"/>
    </source>
</evidence>
<feature type="region of interest" description="Disordered" evidence="1">
    <location>
        <begin position="60"/>
        <end position="108"/>
    </location>
</feature>
<proteinExistence type="predicted"/>
<evidence type="ECO:0000256" key="1">
    <source>
        <dbReference type="SAM" id="MobiDB-lite"/>
    </source>
</evidence>
<dbReference type="PaxDb" id="39947-A0A0P0WCD4"/>
<organism evidence="2 3">
    <name type="scientific">Oryza sativa subsp. japonica</name>
    <name type="common">Rice</name>
    <dbReference type="NCBI Taxonomy" id="39947"/>
    <lineage>
        <taxon>Eukaryota</taxon>
        <taxon>Viridiplantae</taxon>
        <taxon>Streptophyta</taxon>
        <taxon>Embryophyta</taxon>
        <taxon>Tracheophyta</taxon>
        <taxon>Spermatophyta</taxon>
        <taxon>Magnoliopsida</taxon>
        <taxon>Liliopsida</taxon>
        <taxon>Poales</taxon>
        <taxon>Poaceae</taxon>
        <taxon>BOP clade</taxon>
        <taxon>Oryzoideae</taxon>
        <taxon>Oryzeae</taxon>
        <taxon>Oryzinae</taxon>
        <taxon>Oryza</taxon>
        <taxon>Oryza sativa</taxon>
    </lineage>
</organism>
<name>A0A0P0WCD4_ORYSJ</name>